<dbReference type="GO" id="GO:0016854">
    <property type="term" value="F:racemase and epimerase activity"/>
    <property type="evidence" value="ECO:0007669"/>
    <property type="project" value="UniProtKB-ARBA"/>
</dbReference>
<dbReference type="InterPro" id="IPR029017">
    <property type="entry name" value="Enolase-like_N"/>
</dbReference>
<dbReference type="PANTHER" id="PTHR13794:SF58">
    <property type="entry name" value="MITOCHONDRIAL ENOLASE SUPERFAMILY MEMBER 1"/>
    <property type="match status" value="1"/>
</dbReference>
<dbReference type="SFLD" id="SFLDG00179">
    <property type="entry name" value="mandelate_racemase"/>
    <property type="match status" value="1"/>
</dbReference>
<protein>
    <submittedName>
        <fullName evidence="5">Mandelate racemase/muconate lactonizing enzyme family protein</fullName>
    </submittedName>
</protein>
<dbReference type="InterPro" id="IPR013341">
    <property type="entry name" value="Mandelate_racemase_N_dom"/>
</dbReference>
<dbReference type="SUPFAM" id="SSF51604">
    <property type="entry name" value="Enolase C-terminal domain-like"/>
    <property type="match status" value="1"/>
</dbReference>
<dbReference type="GO" id="GO:0000287">
    <property type="term" value="F:magnesium ion binding"/>
    <property type="evidence" value="ECO:0007669"/>
    <property type="project" value="TreeGrafter"/>
</dbReference>
<keyword evidence="2" id="KW-0479">Metal-binding</keyword>
<gene>
    <name evidence="5" type="ORF">KDU71_21745</name>
</gene>
<evidence type="ECO:0000256" key="3">
    <source>
        <dbReference type="ARBA" id="ARBA00022842"/>
    </source>
</evidence>
<keyword evidence="6" id="KW-1185">Reference proteome</keyword>
<dbReference type="Proteomes" id="UP000679220">
    <property type="component" value="Unassembled WGS sequence"/>
</dbReference>
<evidence type="ECO:0000313" key="6">
    <source>
        <dbReference type="Proteomes" id="UP000679220"/>
    </source>
</evidence>
<reference evidence="5" key="2">
    <citation type="submission" date="2021-04" db="EMBL/GenBank/DDBJ databases">
        <authorList>
            <person name="Zhang T."/>
            <person name="Zhang Y."/>
            <person name="Lu D."/>
            <person name="Zuo D."/>
            <person name="Du Z."/>
        </authorList>
    </citation>
    <scope>NUCLEOTIDE SEQUENCE</scope>
    <source>
        <strain evidence="5">JR1</strain>
    </source>
</reference>
<dbReference type="Pfam" id="PF02746">
    <property type="entry name" value="MR_MLE_N"/>
    <property type="match status" value="1"/>
</dbReference>
<evidence type="ECO:0000256" key="1">
    <source>
        <dbReference type="ARBA" id="ARBA00001946"/>
    </source>
</evidence>
<feature type="domain" description="Mandelate racemase/muconate lactonizing enzyme C-terminal" evidence="4">
    <location>
        <begin position="145"/>
        <end position="241"/>
    </location>
</feature>
<evidence type="ECO:0000259" key="4">
    <source>
        <dbReference type="SMART" id="SM00922"/>
    </source>
</evidence>
<dbReference type="AlphaFoldDB" id="A0A941FCK9"/>
<name>A0A941FCK9_9BACT</name>
<dbReference type="PANTHER" id="PTHR13794">
    <property type="entry name" value="ENOLASE SUPERFAMILY, MANDELATE RACEMASE"/>
    <property type="match status" value="1"/>
</dbReference>
<dbReference type="SFLD" id="SFLDS00001">
    <property type="entry name" value="Enolase"/>
    <property type="match status" value="1"/>
</dbReference>
<dbReference type="GO" id="GO:0016052">
    <property type="term" value="P:carbohydrate catabolic process"/>
    <property type="evidence" value="ECO:0007669"/>
    <property type="project" value="TreeGrafter"/>
</dbReference>
<evidence type="ECO:0000256" key="2">
    <source>
        <dbReference type="ARBA" id="ARBA00022723"/>
    </source>
</evidence>
<dbReference type="Gene3D" id="3.20.20.120">
    <property type="entry name" value="Enolase-like C-terminal domain"/>
    <property type="match status" value="1"/>
</dbReference>
<dbReference type="RefSeq" id="WP_212193234.1">
    <property type="nucleotide sequence ID" value="NZ_JAGTAR010000054.1"/>
</dbReference>
<dbReference type="InterPro" id="IPR013342">
    <property type="entry name" value="Mandelate_racemase_C"/>
</dbReference>
<comment type="caution">
    <text evidence="5">The sequence shown here is derived from an EMBL/GenBank/DDBJ whole genome shotgun (WGS) entry which is preliminary data.</text>
</comment>
<dbReference type="SUPFAM" id="SSF54826">
    <property type="entry name" value="Enolase N-terminal domain-like"/>
    <property type="match status" value="1"/>
</dbReference>
<dbReference type="EMBL" id="JAGTAR010000054">
    <property type="protein sequence ID" value="MBR8538210.1"/>
    <property type="molecule type" value="Genomic_DNA"/>
</dbReference>
<proteinExistence type="predicted"/>
<organism evidence="5 6">
    <name type="scientific">Carboxylicivirga sediminis</name>
    <dbReference type="NCBI Taxonomy" id="2006564"/>
    <lineage>
        <taxon>Bacteria</taxon>
        <taxon>Pseudomonadati</taxon>
        <taxon>Bacteroidota</taxon>
        <taxon>Bacteroidia</taxon>
        <taxon>Marinilabiliales</taxon>
        <taxon>Marinilabiliaceae</taxon>
        <taxon>Carboxylicivirga</taxon>
    </lineage>
</organism>
<accession>A0A941FCK9</accession>
<dbReference type="CDD" id="cd03316">
    <property type="entry name" value="MR_like"/>
    <property type="match status" value="1"/>
</dbReference>
<dbReference type="InterPro" id="IPR036849">
    <property type="entry name" value="Enolase-like_C_sf"/>
</dbReference>
<dbReference type="InterPro" id="IPR046945">
    <property type="entry name" value="RHMD-like"/>
</dbReference>
<dbReference type="InterPro" id="IPR029065">
    <property type="entry name" value="Enolase_C-like"/>
</dbReference>
<dbReference type="GO" id="GO:0016836">
    <property type="term" value="F:hydro-lyase activity"/>
    <property type="evidence" value="ECO:0007669"/>
    <property type="project" value="TreeGrafter"/>
</dbReference>
<sequence length="376" mass="42669">MKIVKIEPYVVSQELNKPFYFSQWEYKTRTICLVKVTAEDGTYGWGEGYGPAHLVKAGIEFFKPFITGMNALEHETVWQTMYRRSLDYARRGVILASLSAIDIALWDIKGKHYKMPISSLLGGRKREKIKPYATGLYFTQCQNQKQELVDEAIDYKQQGFKGLKMKVGLGISRDVEYIKAIRQAIGEDMELMIDSNHAYSLKEAMLLARKIEHLDIAWFEEPVSPEHYNCYKQLRDKTHIPIAGGECEYLRYGFLQLFQNQSVDIAQPDIAAAGGLTEVKKIAAMANTFGVEVVPHSWGTGIALHAAMHLIANLDVIPGRMFDSTPWMELDRTENELRDVLIEPLIVPENGYLQVPERPGLGVDVNMDVLAKYVVD</sequence>
<evidence type="ECO:0000313" key="5">
    <source>
        <dbReference type="EMBL" id="MBR8538210.1"/>
    </source>
</evidence>
<reference evidence="5" key="1">
    <citation type="journal article" date="2018" name="Int. J. Syst. Evol. Microbiol.">
        <title>Carboxylicivirga sediminis sp. nov., isolated from coastal sediment.</title>
        <authorList>
            <person name="Wang F.Q."/>
            <person name="Ren L.H."/>
            <person name="Zou R.J."/>
            <person name="Sun Y.Z."/>
            <person name="Liu X.J."/>
            <person name="Jiang F."/>
            <person name="Liu L.J."/>
        </authorList>
    </citation>
    <scope>NUCLEOTIDE SEQUENCE</scope>
    <source>
        <strain evidence="5">JR1</strain>
    </source>
</reference>
<comment type="cofactor">
    <cofactor evidence="1">
        <name>Mg(2+)</name>
        <dbReference type="ChEBI" id="CHEBI:18420"/>
    </cofactor>
</comment>
<keyword evidence="3" id="KW-0460">Magnesium</keyword>
<dbReference type="Pfam" id="PF13378">
    <property type="entry name" value="MR_MLE_C"/>
    <property type="match status" value="1"/>
</dbReference>
<dbReference type="Gene3D" id="3.30.390.10">
    <property type="entry name" value="Enolase-like, N-terminal domain"/>
    <property type="match status" value="1"/>
</dbReference>
<dbReference type="SMART" id="SM00922">
    <property type="entry name" value="MR_MLE"/>
    <property type="match status" value="1"/>
</dbReference>